<feature type="transmembrane region" description="Helical" evidence="6">
    <location>
        <begin position="82"/>
        <end position="102"/>
    </location>
</feature>
<evidence type="ECO:0000256" key="1">
    <source>
        <dbReference type="ARBA" id="ARBA00004141"/>
    </source>
</evidence>
<dbReference type="OMA" id="IASHVGC"/>
<feature type="transmembrane region" description="Helical" evidence="6">
    <location>
        <begin position="52"/>
        <end position="70"/>
    </location>
</feature>
<evidence type="ECO:0000256" key="2">
    <source>
        <dbReference type="ARBA" id="ARBA00022692"/>
    </source>
</evidence>
<keyword evidence="4" id="KW-0406">Ion transport</keyword>
<dbReference type="Proteomes" id="UP000694843">
    <property type="component" value="Unplaced"/>
</dbReference>
<gene>
    <name evidence="9" type="primary">LOC125178174</name>
</gene>
<protein>
    <submittedName>
        <fullName evidence="9">Sodium/calcium exchanger 3-like</fullName>
    </submittedName>
</protein>
<feature type="domain" description="Sodium/calcium exchanger membrane region" evidence="7">
    <location>
        <begin position="51"/>
        <end position="101"/>
    </location>
</feature>
<feature type="transmembrane region" description="Helical" evidence="6">
    <location>
        <begin position="24"/>
        <end position="40"/>
    </location>
</feature>
<sequence>MIGDDEEGEEGEDAPEKLPTCGDYVMHFITVIWKVIFALIPPTDYFKGYPTFVISIIAIGLVTALIGDIASHVGCTIGLKDSITAIAIVALGTSVPGTVSAYH</sequence>
<comment type="subcellular location">
    <subcellularLocation>
        <location evidence="1">Membrane</location>
        <topology evidence="1">Multi-pass membrane protein</topology>
    </subcellularLocation>
</comment>
<organism evidence="8 9">
    <name type="scientific">Hyalella azteca</name>
    <name type="common">Amphipod</name>
    <dbReference type="NCBI Taxonomy" id="294128"/>
    <lineage>
        <taxon>Eukaryota</taxon>
        <taxon>Metazoa</taxon>
        <taxon>Ecdysozoa</taxon>
        <taxon>Arthropoda</taxon>
        <taxon>Crustacea</taxon>
        <taxon>Multicrustacea</taxon>
        <taxon>Malacostraca</taxon>
        <taxon>Eumalacostraca</taxon>
        <taxon>Peracarida</taxon>
        <taxon>Amphipoda</taxon>
        <taxon>Senticaudata</taxon>
        <taxon>Talitrida</taxon>
        <taxon>Talitroidea</taxon>
        <taxon>Hyalellidae</taxon>
        <taxon>Hyalella</taxon>
    </lineage>
</organism>
<reference evidence="9" key="1">
    <citation type="submission" date="2025-08" db="UniProtKB">
        <authorList>
            <consortium name="RefSeq"/>
        </authorList>
    </citation>
    <scope>IDENTIFICATION</scope>
    <source>
        <tissue evidence="9">Whole organism</tissue>
    </source>
</reference>
<evidence type="ECO:0000256" key="4">
    <source>
        <dbReference type="ARBA" id="ARBA00023065"/>
    </source>
</evidence>
<evidence type="ECO:0000259" key="7">
    <source>
        <dbReference type="Pfam" id="PF01699"/>
    </source>
</evidence>
<dbReference type="GO" id="GO:0098794">
    <property type="term" value="C:postsynapse"/>
    <property type="evidence" value="ECO:0007669"/>
    <property type="project" value="TreeGrafter"/>
</dbReference>
<dbReference type="PRINTS" id="PR01259">
    <property type="entry name" value="NACAEXCHNGR"/>
</dbReference>
<dbReference type="RefSeq" id="XP_047737279.1">
    <property type="nucleotide sequence ID" value="XM_047881323.1"/>
</dbReference>
<dbReference type="AlphaFoldDB" id="A0A979FJW9"/>
<dbReference type="GO" id="GO:0098703">
    <property type="term" value="P:calcium ion import across plasma membrane"/>
    <property type="evidence" value="ECO:0007669"/>
    <property type="project" value="TreeGrafter"/>
</dbReference>
<evidence type="ECO:0000313" key="8">
    <source>
        <dbReference type="Proteomes" id="UP000694843"/>
    </source>
</evidence>
<evidence type="ECO:0000313" key="9">
    <source>
        <dbReference type="RefSeq" id="XP_047737279.1"/>
    </source>
</evidence>
<dbReference type="OrthoDB" id="6343472at2759"/>
<evidence type="ECO:0000256" key="6">
    <source>
        <dbReference type="SAM" id="Phobius"/>
    </source>
</evidence>
<name>A0A979FJW9_HYAAZ</name>
<dbReference type="GO" id="GO:0005432">
    <property type="term" value="F:calcium:sodium antiporter activity"/>
    <property type="evidence" value="ECO:0007669"/>
    <property type="project" value="InterPro"/>
</dbReference>
<dbReference type="InterPro" id="IPR051171">
    <property type="entry name" value="CaCA"/>
</dbReference>
<dbReference type="GeneID" id="125178174"/>
<proteinExistence type="predicted"/>
<keyword evidence="5 6" id="KW-0472">Membrane</keyword>
<dbReference type="GO" id="GO:0042383">
    <property type="term" value="C:sarcolemma"/>
    <property type="evidence" value="ECO:0007669"/>
    <property type="project" value="TreeGrafter"/>
</dbReference>
<keyword evidence="2 6" id="KW-0812">Transmembrane</keyword>
<keyword evidence="8" id="KW-1185">Reference proteome</keyword>
<dbReference type="InterPro" id="IPR004837">
    <property type="entry name" value="NaCa_Exmemb"/>
</dbReference>
<dbReference type="KEGG" id="hazt:125178174"/>
<keyword evidence="4" id="KW-0813">Transport</keyword>
<keyword evidence="3 6" id="KW-1133">Transmembrane helix</keyword>
<evidence type="ECO:0000256" key="5">
    <source>
        <dbReference type="ARBA" id="ARBA00023136"/>
    </source>
</evidence>
<dbReference type="PANTHER" id="PTHR11878:SF6">
    <property type="entry name" value="SODIUM_CALCIUM EXCHANGER 1"/>
    <property type="match status" value="1"/>
</dbReference>
<dbReference type="PANTHER" id="PTHR11878">
    <property type="entry name" value="SODIUM/CALCIUM EXCHANGER"/>
    <property type="match status" value="1"/>
</dbReference>
<dbReference type="InterPro" id="IPR004836">
    <property type="entry name" value="Na_Ca_Ex"/>
</dbReference>
<dbReference type="GO" id="GO:0030424">
    <property type="term" value="C:axon"/>
    <property type="evidence" value="ECO:0007669"/>
    <property type="project" value="TreeGrafter"/>
</dbReference>
<dbReference type="Pfam" id="PF01699">
    <property type="entry name" value="Na_Ca_ex"/>
    <property type="match status" value="1"/>
</dbReference>
<evidence type="ECO:0000256" key="3">
    <source>
        <dbReference type="ARBA" id="ARBA00022989"/>
    </source>
</evidence>
<accession>A0A979FJW9</accession>